<comment type="caution">
    <text evidence="2">The sequence shown here is derived from an EMBL/GenBank/DDBJ whole genome shotgun (WGS) entry which is preliminary data.</text>
</comment>
<gene>
    <name evidence="2" type="ORF">WMY93_002013</name>
</gene>
<feature type="compositionally biased region" description="Polar residues" evidence="1">
    <location>
        <begin position="1"/>
        <end position="12"/>
    </location>
</feature>
<dbReference type="Proteomes" id="UP001460270">
    <property type="component" value="Unassembled WGS sequence"/>
</dbReference>
<sequence>MGNDSSSRTRTANLRERNGKQQQHAHRQRQEEETQEGSESRGSSSRSCCGNGRIQEQKELPKHRQMTPDLCETAPHKKKKKKKTPTIDLETEPDVPNGEINDQPEPEEYAVPVTKRTKRKRKARTLDSCSTDLLPEEEDVVDTRHSSPLPLPSVLSAAHSAAHSAHAHSQGSGRVFVERHRRFPAGSRDSSILMEDYMDLDRLDHRDVALRVRRADPGSRTVHNHRKWLKVVF</sequence>
<dbReference type="AlphaFoldDB" id="A0AAW0PVY8"/>
<keyword evidence="3" id="KW-1185">Reference proteome</keyword>
<feature type="region of interest" description="Disordered" evidence="1">
    <location>
        <begin position="1"/>
        <end position="105"/>
    </location>
</feature>
<organism evidence="2 3">
    <name type="scientific">Mugilogobius chulae</name>
    <name type="common">yellowstripe goby</name>
    <dbReference type="NCBI Taxonomy" id="88201"/>
    <lineage>
        <taxon>Eukaryota</taxon>
        <taxon>Metazoa</taxon>
        <taxon>Chordata</taxon>
        <taxon>Craniata</taxon>
        <taxon>Vertebrata</taxon>
        <taxon>Euteleostomi</taxon>
        <taxon>Actinopterygii</taxon>
        <taxon>Neopterygii</taxon>
        <taxon>Teleostei</taxon>
        <taxon>Neoteleostei</taxon>
        <taxon>Acanthomorphata</taxon>
        <taxon>Gobiaria</taxon>
        <taxon>Gobiiformes</taxon>
        <taxon>Gobioidei</taxon>
        <taxon>Gobiidae</taxon>
        <taxon>Gobionellinae</taxon>
        <taxon>Mugilogobius</taxon>
    </lineage>
</organism>
<evidence type="ECO:0000313" key="2">
    <source>
        <dbReference type="EMBL" id="KAK7938687.1"/>
    </source>
</evidence>
<evidence type="ECO:0000256" key="1">
    <source>
        <dbReference type="SAM" id="MobiDB-lite"/>
    </source>
</evidence>
<name>A0AAW0PVY8_9GOBI</name>
<accession>A0AAW0PVY8</accession>
<protein>
    <submittedName>
        <fullName evidence="2">Uncharacterized protein</fullName>
    </submittedName>
</protein>
<reference evidence="3" key="1">
    <citation type="submission" date="2024-04" db="EMBL/GenBank/DDBJ databases">
        <title>Salinicola lusitanus LLJ914,a marine bacterium isolated from the Okinawa Trough.</title>
        <authorList>
            <person name="Li J."/>
        </authorList>
    </citation>
    <scope>NUCLEOTIDE SEQUENCE [LARGE SCALE GENOMIC DNA]</scope>
</reference>
<dbReference type="EMBL" id="JBBPFD010000002">
    <property type="protein sequence ID" value="KAK7938687.1"/>
    <property type="molecule type" value="Genomic_DNA"/>
</dbReference>
<proteinExistence type="predicted"/>
<evidence type="ECO:0000313" key="3">
    <source>
        <dbReference type="Proteomes" id="UP001460270"/>
    </source>
</evidence>